<dbReference type="InterPro" id="IPR037066">
    <property type="entry name" value="Plug_dom_sf"/>
</dbReference>
<dbReference type="InterPro" id="IPR012910">
    <property type="entry name" value="Plug_dom"/>
</dbReference>
<dbReference type="Pfam" id="PF07715">
    <property type="entry name" value="Plug"/>
    <property type="match status" value="1"/>
</dbReference>
<evidence type="ECO:0000256" key="5">
    <source>
        <dbReference type="ARBA" id="ARBA00022692"/>
    </source>
</evidence>
<feature type="chain" id="PRO_5012471144" description="TonB-dependent siderophore receptor" evidence="14">
    <location>
        <begin position="30"/>
        <end position="772"/>
    </location>
</feature>
<comment type="similarity">
    <text evidence="12 13">Belongs to the TonB-dependent receptor family.</text>
</comment>
<dbReference type="Pfam" id="PF00593">
    <property type="entry name" value="TonB_dep_Rec_b-barrel"/>
    <property type="match status" value="1"/>
</dbReference>
<feature type="domain" description="TonB-dependent receptor-like beta-barrel" evidence="15">
    <location>
        <begin position="279"/>
        <end position="746"/>
    </location>
</feature>
<evidence type="ECO:0008006" key="19">
    <source>
        <dbReference type="Google" id="ProtNLM"/>
    </source>
</evidence>
<dbReference type="RefSeq" id="WP_096057457.1">
    <property type="nucleotide sequence ID" value="NZ_CP023344.1"/>
</dbReference>
<keyword evidence="3 12" id="KW-1134">Transmembrane beta strand</keyword>
<evidence type="ECO:0000256" key="12">
    <source>
        <dbReference type="PROSITE-ProRule" id="PRU01360"/>
    </source>
</evidence>
<proteinExistence type="inferred from homology"/>
<keyword evidence="6 14" id="KW-0732">Signal</keyword>
<organism evidence="17 18">
    <name type="scientific">Nibricoccus aquaticus</name>
    <dbReference type="NCBI Taxonomy" id="2576891"/>
    <lineage>
        <taxon>Bacteria</taxon>
        <taxon>Pseudomonadati</taxon>
        <taxon>Verrucomicrobiota</taxon>
        <taxon>Opitutia</taxon>
        <taxon>Opitutales</taxon>
        <taxon>Opitutaceae</taxon>
        <taxon>Nibricoccus</taxon>
    </lineage>
</organism>
<evidence type="ECO:0000256" key="14">
    <source>
        <dbReference type="SAM" id="SignalP"/>
    </source>
</evidence>
<dbReference type="GO" id="GO:0009279">
    <property type="term" value="C:cell outer membrane"/>
    <property type="evidence" value="ECO:0007669"/>
    <property type="project" value="UniProtKB-SubCell"/>
</dbReference>
<comment type="subcellular location">
    <subcellularLocation>
        <location evidence="1 12">Cell outer membrane</location>
        <topology evidence="1 12">Multi-pass membrane protein</topology>
    </subcellularLocation>
</comment>
<keyword evidence="7" id="KW-0408">Iron</keyword>
<sequence length="772" mass="85433">MKHTCSKPIRNVCLLGAMTSLWIVSSAPAQTARVAPAPVPSAKPASDLDEDLLQLSPFLVRADDNEGYFSNSSTAGTRTRTELVDLPISMQVLTEEFLKDIAAIDLIDAVAYTSGVSLGAGQSTNEGDNTSFTLRGQTGFLPMRNGFRRLRLVGSANIDRVEVLKGPSSMLYGQLNPGGSVNYITKRPKPTQNFVNYQLQAGSYDFYRAVLDINTPLIENKLALRLVTSYEDSDSIVDRFANQTTLINPSLTWWIRPGTSLTVEYEESKRLTNGFSPRLPFNARIDFEDRPAAVTRSFNAAAPGDYNDTEMGVTTAELIHRFTSYLTLRANVTAGTWYENIRANGQNVTLAGTAFDTLPRRGLTHRKRGTDDLWRQGELVNNFTFAGIDVQNIVGYQYETLKFYQDYTGVQVPASPLTQWNVFDPATWVVTELNESQTIGSSSDGYSSTNTTRSGYVTNQLSMLDGRLRTLAGVRRDYFYVNDYTPSTGVRTRGEAKPATIPQVGAVYKFTPKFSVYANYSESFLPVFSSGRRPDGTQFSPSPQSGKGYDVGLRSSFLQDKVAASVSVFQVDNTDIVRFLPAVTITRPDGLLETFSPIEQSGTDRSEGIELDLRLKPWKGAQIIATYAYTDAWVLSDTSSNTRVILADGSVFYTRTGHRLANAPEHTASLWGRHDFGKVGKFTNLFVMGGARFASEREQTEAYVVVAGVASRPWNMDGYLLFDAGFGGRFKLMGRDISATLNVKNVTDEMWLANRFRYGEPRTFLFSLSGKF</sequence>
<dbReference type="PANTHER" id="PTHR32552">
    <property type="entry name" value="FERRICHROME IRON RECEPTOR-RELATED"/>
    <property type="match status" value="1"/>
</dbReference>
<feature type="domain" description="TonB-dependent receptor plug" evidence="16">
    <location>
        <begin position="84"/>
        <end position="179"/>
    </location>
</feature>
<evidence type="ECO:0000256" key="13">
    <source>
        <dbReference type="RuleBase" id="RU003357"/>
    </source>
</evidence>
<dbReference type="GO" id="GO:0015344">
    <property type="term" value="F:siderophore uptake transmembrane transporter activity"/>
    <property type="evidence" value="ECO:0007669"/>
    <property type="project" value="TreeGrafter"/>
</dbReference>
<evidence type="ECO:0000313" key="18">
    <source>
        <dbReference type="Proteomes" id="UP000217265"/>
    </source>
</evidence>
<keyword evidence="18" id="KW-1185">Reference proteome</keyword>
<keyword evidence="10 12" id="KW-0472">Membrane</keyword>
<evidence type="ECO:0000256" key="9">
    <source>
        <dbReference type="ARBA" id="ARBA00023077"/>
    </source>
</evidence>
<evidence type="ECO:0000259" key="16">
    <source>
        <dbReference type="Pfam" id="PF07715"/>
    </source>
</evidence>
<gene>
    <name evidence="17" type="ORF">CMV30_18770</name>
</gene>
<dbReference type="PROSITE" id="PS52016">
    <property type="entry name" value="TONB_DEPENDENT_REC_3"/>
    <property type="match status" value="1"/>
</dbReference>
<keyword evidence="8" id="KW-0406">Ion transport</keyword>
<evidence type="ECO:0000256" key="11">
    <source>
        <dbReference type="ARBA" id="ARBA00023237"/>
    </source>
</evidence>
<name>A0A290QKF6_9BACT</name>
<keyword evidence="5 12" id="KW-0812">Transmembrane</keyword>
<evidence type="ECO:0000256" key="3">
    <source>
        <dbReference type="ARBA" id="ARBA00022452"/>
    </source>
</evidence>
<dbReference type="InterPro" id="IPR036942">
    <property type="entry name" value="Beta-barrel_TonB_sf"/>
</dbReference>
<keyword evidence="2 12" id="KW-0813">Transport</keyword>
<dbReference type="InterPro" id="IPR000531">
    <property type="entry name" value="Beta-barrel_TonB"/>
</dbReference>
<protein>
    <recommendedName>
        <fullName evidence="19">TonB-dependent siderophore receptor</fullName>
    </recommendedName>
</protein>
<evidence type="ECO:0000256" key="6">
    <source>
        <dbReference type="ARBA" id="ARBA00022729"/>
    </source>
</evidence>
<dbReference type="PANTHER" id="PTHR32552:SF68">
    <property type="entry name" value="FERRICHROME OUTER MEMBRANE TRANSPORTER_PHAGE RECEPTOR"/>
    <property type="match status" value="1"/>
</dbReference>
<evidence type="ECO:0000256" key="4">
    <source>
        <dbReference type="ARBA" id="ARBA00022496"/>
    </source>
</evidence>
<dbReference type="SUPFAM" id="SSF56935">
    <property type="entry name" value="Porins"/>
    <property type="match status" value="1"/>
</dbReference>
<evidence type="ECO:0000256" key="10">
    <source>
        <dbReference type="ARBA" id="ARBA00023136"/>
    </source>
</evidence>
<dbReference type="InterPro" id="IPR039426">
    <property type="entry name" value="TonB-dep_rcpt-like"/>
</dbReference>
<dbReference type="OrthoDB" id="179753at2"/>
<dbReference type="AlphaFoldDB" id="A0A290QKF6"/>
<evidence type="ECO:0000256" key="1">
    <source>
        <dbReference type="ARBA" id="ARBA00004571"/>
    </source>
</evidence>
<evidence type="ECO:0000256" key="2">
    <source>
        <dbReference type="ARBA" id="ARBA00022448"/>
    </source>
</evidence>
<keyword evidence="9 13" id="KW-0798">TonB box</keyword>
<feature type="signal peptide" evidence="14">
    <location>
        <begin position="1"/>
        <end position="29"/>
    </location>
</feature>
<keyword evidence="4" id="KW-0410">Iron transport</keyword>
<accession>A0A290QKF6</accession>
<dbReference type="CDD" id="cd01347">
    <property type="entry name" value="ligand_gated_channel"/>
    <property type="match status" value="1"/>
</dbReference>
<keyword evidence="11 12" id="KW-0998">Cell outer membrane</keyword>
<evidence type="ECO:0000313" key="17">
    <source>
        <dbReference type="EMBL" id="ATC65828.1"/>
    </source>
</evidence>
<evidence type="ECO:0000256" key="8">
    <source>
        <dbReference type="ARBA" id="ARBA00023065"/>
    </source>
</evidence>
<dbReference type="Gene3D" id="2.40.170.20">
    <property type="entry name" value="TonB-dependent receptor, beta-barrel domain"/>
    <property type="match status" value="1"/>
</dbReference>
<dbReference type="KEGG" id="vbh:CMV30_18770"/>
<dbReference type="Gene3D" id="2.170.130.10">
    <property type="entry name" value="TonB-dependent receptor, plug domain"/>
    <property type="match status" value="1"/>
</dbReference>
<dbReference type="Proteomes" id="UP000217265">
    <property type="component" value="Chromosome"/>
</dbReference>
<evidence type="ECO:0000256" key="7">
    <source>
        <dbReference type="ARBA" id="ARBA00023004"/>
    </source>
</evidence>
<dbReference type="EMBL" id="CP023344">
    <property type="protein sequence ID" value="ATC65828.1"/>
    <property type="molecule type" value="Genomic_DNA"/>
</dbReference>
<reference evidence="17 18" key="1">
    <citation type="submission" date="2017-09" db="EMBL/GenBank/DDBJ databases">
        <title>Complete genome sequence of Verrucomicrobial strain HZ-65, isolated from freshwater.</title>
        <authorList>
            <person name="Choi A."/>
        </authorList>
    </citation>
    <scope>NUCLEOTIDE SEQUENCE [LARGE SCALE GENOMIC DNA]</scope>
    <source>
        <strain evidence="17 18">HZ-65</strain>
    </source>
</reference>
<evidence type="ECO:0000259" key="15">
    <source>
        <dbReference type="Pfam" id="PF00593"/>
    </source>
</evidence>